<dbReference type="PANTHER" id="PTHR30033:SF1">
    <property type="entry name" value="FLAGELLAR HOOK-ASSOCIATED PROTEIN 1"/>
    <property type="match status" value="1"/>
</dbReference>
<dbReference type="InterPro" id="IPR053927">
    <property type="entry name" value="FlgK_helical"/>
</dbReference>
<organism evidence="11 12">
    <name type="scientific">Delftia lacustris</name>
    <dbReference type="NCBI Taxonomy" id="558537"/>
    <lineage>
        <taxon>Bacteria</taxon>
        <taxon>Pseudomonadati</taxon>
        <taxon>Pseudomonadota</taxon>
        <taxon>Betaproteobacteria</taxon>
        <taxon>Burkholderiales</taxon>
        <taxon>Comamonadaceae</taxon>
        <taxon>Delftia</taxon>
    </lineage>
</organism>
<dbReference type="GO" id="GO:0005576">
    <property type="term" value="C:extracellular region"/>
    <property type="evidence" value="ECO:0007669"/>
    <property type="project" value="UniProtKB-SubCell"/>
</dbReference>
<dbReference type="Pfam" id="PF06429">
    <property type="entry name" value="Flg_bbr_C"/>
    <property type="match status" value="1"/>
</dbReference>
<evidence type="ECO:0000259" key="9">
    <source>
        <dbReference type="Pfam" id="PF21158"/>
    </source>
</evidence>
<evidence type="ECO:0000313" key="12">
    <source>
        <dbReference type="Proteomes" id="UP000183417"/>
    </source>
</evidence>
<keyword evidence="11" id="KW-0282">Flagellum</keyword>
<dbReference type="InterPro" id="IPR010930">
    <property type="entry name" value="Flg_bb/hook_C_dom"/>
</dbReference>
<evidence type="ECO:0000256" key="6">
    <source>
        <dbReference type="ARBA" id="ARBA00023143"/>
    </source>
</evidence>
<dbReference type="NCBIfam" id="TIGR02492">
    <property type="entry name" value="flgK_ends"/>
    <property type="match status" value="1"/>
</dbReference>
<evidence type="ECO:0000259" key="7">
    <source>
        <dbReference type="Pfam" id="PF00460"/>
    </source>
</evidence>
<evidence type="ECO:0000259" key="10">
    <source>
        <dbReference type="Pfam" id="PF22638"/>
    </source>
</evidence>
<evidence type="ECO:0000256" key="4">
    <source>
        <dbReference type="ARBA" id="ARBA00016244"/>
    </source>
</evidence>
<protein>
    <recommendedName>
        <fullName evidence="4">Flagellar hook-associated protein 1</fullName>
    </recommendedName>
</protein>
<name>A0A1H3SUJ2_9BURK</name>
<accession>A0A1H3SUJ2</accession>
<comment type="similarity">
    <text evidence="3">Belongs to the flagella basal body rod proteins family.</text>
</comment>
<evidence type="ECO:0000256" key="2">
    <source>
        <dbReference type="ARBA" id="ARBA00004613"/>
    </source>
</evidence>
<dbReference type="Pfam" id="PF00460">
    <property type="entry name" value="Flg_bb_rod"/>
    <property type="match status" value="1"/>
</dbReference>
<dbReference type="GeneID" id="94689905"/>
<dbReference type="RefSeq" id="WP_034366512.1">
    <property type="nucleotide sequence ID" value="NZ_AP025556.1"/>
</dbReference>
<feature type="domain" description="Flagellar basal body rod protein N-terminal" evidence="7">
    <location>
        <begin position="4"/>
        <end position="33"/>
    </location>
</feature>
<dbReference type="Pfam" id="PF22638">
    <property type="entry name" value="FlgK_D1"/>
    <property type="match status" value="1"/>
</dbReference>
<evidence type="ECO:0000313" key="11">
    <source>
        <dbReference type="EMBL" id="SDZ41783.1"/>
    </source>
</evidence>
<gene>
    <name evidence="11" type="ORF">SAMN05421547_12337</name>
</gene>
<dbReference type="SUPFAM" id="SSF64518">
    <property type="entry name" value="Phase 1 flagellin"/>
    <property type="match status" value="1"/>
</dbReference>
<dbReference type="InterPro" id="IPR049119">
    <property type="entry name" value="FlgK_D2-like"/>
</dbReference>
<evidence type="ECO:0000256" key="5">
    <source>
        <dbReference type="ARBA" id="ARBA00022525"/>
    </source>
</evidence>
<keyword evidence="6" id="KW-0975">Bacterial flagellum</keyword>
<feature type="domain" description="Flagellar hook-associated protein 1 D2-like" evidence="9">
    <location>
        <begin position="343"/>
        <end position="418"/>
    </location>
</feature>
<dbReference type="Pfam" id="PF21158">
    <property type="entry name" value="flgK_1st_1"/>
    <property type="match status" value="1"/>
</dbReference>
<sequence>MSLLNVGSRALMANQIALQTTGHNIANVNTAGYSRQSVAFQTSPGQNMGSGYIGNGVDVNTILRNFNELLNRQAATASAVSAADSARATSLAQMQEVFSGGKTGLGAAITDMMNSFGDVAGAPTDPSARQVALTRMNELAARFRSASAQLDELDYSAKQQMGNDVTVVNSLAGQVATLNAQISRSIASGQTPNDLLDQRDQLVRNINKYVQTSQIPADDGTISLFVGGSQPLVLGSSSAQLTLKEATEFPGSGKMALYFQQPGGQSVELTPSMLGGGEIAGLLQFQGSDLTEGRNLLGRMALAIGDTLNQQNNLGLTLSGQSGSNLFKLSMVSNGSTTGAQWTGATTPTTTVVDASQLKASDYQVVFGSTAPAGKVIRLSDGKVTDFTDMADLSSKEIDGLRFDLKAEGVQGNSILFRPMAAGAHDIQAAVHSPNDLAVANPVAASIKSLGDATLQMGGIQVSAGFDLSTFAGAEVSFSKNAAGQLEYTITPAPAGGIPATGLYTSGQAIQLAPGLQVKITGTPAINGTNSDKVTLGKATDPQYGTAYQRDAGNASSFLALRDSKLFDGSTTLSDGFSTAMAQVGTRTQSAQYAAKLSETIAKNLEADRTAVSGVNLDEEAAKLLQYQQSYQASAKMLQVAQSIFDSVLQTVGR</sequence>
<dbReference type="EMBL" id="FNPE01000023">
    <property type="protein sequence ID" value="SDZ41783.1"/>
    <property type="molecule type" value="Genomic_DNA"/>
</dbReference>
<dbReference type="PANTHER" id="PTHR30033">
    <property type="entry name" value="FLAGELLAR HOOK-ASSOCIATED PROTEIN 1"/>
    <property type="match status" value="1"/>
</dbReference>
<dbReference type="InterPro" id="IPR002371">
    <property type="entry name" value="FlgK"/>
</dbReference>
<dbReference type="GO" id="GO:0044780">
    <property type="term" value="P:bacterial-type flagellum assembly"/>
    <property type="evidence" value="ECO:0007669"/>
    <property type="project" value="InterPro"/>
</dbReference>
<evidence type="ECO:0000256" key="1">
    <source>
        <dbReference type="ARBA" id="ARBA00004365"/>
    </source>
</evidence>
<reference evidence="11 12" key="1">
    <citation type="submission" date="2016-10" db="EMBL/GenBank/DDBJ databases">
        <authorList>
            <person name="de Groot N.N."/>
        </authorList>
    </citation>
    <scope>NUCLEOTIDE SEQUENCE [LARGE SCALE GENOMIC DNA]</scope>
    <source>
        <strain evidence="11 12">LMG 24775</strain>
    </source>
</reference>
<keyword evidence="5" id="KW-0964">Secreted</keyword>
<dbReference type="AlphaFoldDB" id="A0A1H3SUJ2"/>
<dbReference type="Proteomes" id="UP000183417">
    <property type="component" value="Unassembled WGS sequence"/>
</dbReference>
<dbReference type="InterPro" id="IPR001444">
    <property type="entry name" value="Flag_bb_rod_N"/>
</dbReference>
<evidence type="ECO:0000259" key="8">
    <source>
        <dbReference type="Pfam" id="PF06429"/>
    </source>
</evidence>
<proteinExistence type="inferred from homology"/>
<feature type="domain" description="Flagellar hook-associated protein FlgK helical" evidence="10">
    <location>
        <begin position="91"/>
        <end position="327"/>
    </location>
</feature>
<comment type="subcellular location">
    <subcellularLocation>
        <location evidence="1">Bacterial flagellum</location>
    </subcellularLocation>
    <subcellularLocation>
        <location evidence="2">Secreted</location>
    </subcellularLocation>
</comment>
<keyword evidence="11" id="KW-0966">Cell projection</keyword>
<dbReference type="GO" id="GO:0005198">
    <property type="term" value="F:structural molecule activity"/>
    <property type="evidence" value="ECO:0007669"/>
    <property type="project" value="InterPro"/>
</dbReference>
<feature type="domain" description="Flagellar basal-body/hook protein C-terminal" evidence="8">
    <location>
        <begin position="612"/>
        <end position="650"/>
    </location>
</feature>
<keyword evidence="11" id="KW-0969">Cilium</keyword>
<dbReference type="PRINTS" id="PR01005">
    <property type="entry name" value="FLGHOOKAP1"/>
</dbReference>
<evidence type="ECO:0000256" key="3">
    <source>
        <dbReference type="ARBA" id="ARBA00009677"/>
    </source>
</evidence>
<dbReference type="GO" id="GO:0009424">
    <property type="term" value="C:bacterial-type flagellum hook"/>
    <property type="evidence" value="ECO:0007669"/>
    <property type="project" value="InterPro"/>
</dbReference>